<feature type="compositionally biased region" description="Polar residues" evidence="1">
    <location>
        <begin position="550"/>
        <end position="592"/>
    </location>
</feature>
<name>A0ABM1TMP1_LIMPO</name>
<organism evidence="3 4">
    <name type="scientific">Limulus polyphemus</name>
    <name type="common">Atlantic horseshoe crab</name>
    <dbReference type="NCBI Taxonomy" id="6850"/>
    <lineage>
        <taxon>Eukaryota</taxon>
        <taxon>Metazoa</taxon>
        <taxon>Ecdysozoa</taxon>
        <taxon>Arthropoda</taxon>
        <taxon>Chelicerata</taxon>
        <taxon>Merostomata</taxon>
        <taxon>Xiphosura</taxon>
        <taxon>Limulidae</taxon>
        <taxon>Limulus</taxon>
    </lineage>
</organism>
<evidence type="ECO:0000259" key="2">
    <source>
        <dbReference type="Pfam" id="PF13820"/>
    </source>
</evidence>
<reference evidence="4" key="1">
    <citation type="submission" date="2025-08" db="UniProtKB">
        <authorList>
            <consortium name="RefSeq"/>
        </authorList>
    </citation>
    <scope>IDENTIFICATION</scope>
    <source>
        <tissue evidence="4">Muscle</tissue>
    </source>
</reference>
<dbReference type="InterPro" id="IPR026638">
    <property type="entry name" value="NCOA6"/>
</dbReference>
<dbReference type="PANTHER" id="PTHR15690">
    <property type="entry name" value="NUCLEAR RECEPTOR COACTIVATOR 6"/>
    <property type="match status" value="1"/>
</dbReference>
<feature type="compositionally biased region" description="Low complexity" evidence="1">
    <location>
        <begin position="1035"/>
        <end position="1051"/>
    </location>
</feature>
<evidence type="ECO:0000313" key="3">
    <source>
        <dbReference type="Proteomes" id="UP000694941"/>
    </source>
</evidence>
<evidence type="ECO:0000313" key="4">
    <source>
        <dbReference type="RefSeq" id="XP_022257147.1"/>
    </source>
</evidence>
<feature type="compositionally biased region" description="Basic and acidic residues" evidence="1">
    <location>
        <begin position="1314"/>
        <end position="1340"/>
    </location>
</feature>
<dbReference type="InterPro" id="IPR032715">
    <property type="entry name" value="NCOA6_TRADD-N"/>
</dbReference>
<keyword evidence="3" id="KW-1185">Reference proteome</keyword>
<feature type="region of interest" description="Disordered" evidence="1">
    <location>
        <begin position="527"/>
        <end position="592"/>
    </location>
</feature>
<feature type="compositionally biased region" description="Basic and acidic residues" evidence="1">
    <location>
        <begin position="614"/>
        <end position="624"/>
    </location>
</feature>
<feature type="region of interest" description="Disordered" evidence="1">
    <location>
        <begin position="472"/>
        <end position="500"/>
    </location>
</feature>
<feature type="region of interest" description="Disordered" evidence="1">
    <location>
        <begin position="1303"/>
        <end position="1340"/>
    </location>
</feature>
<feature type="region of interest" description="Disordered" evidence="1">
    <location>
        <begin position="971"/>
        <end position="1052"/>
    </location>
</feature>
<dbReference type="GeneID" id="106472893"/>
<feature type="compositionally biased region" description="Polar residues" evidence="1">
    <location>
        <begin position="1005"/>
        <end position="1018"/>
    </location>
</feature>
<feature type="non-terminal residue" evidence="4">
    <location>
        <position position="1"/>
    </location>
</feature>
<proteinExistence type="predicted"/>
<dbReference type="Pfam" id="PF13820">
    <property type="entry name" value="NCOA6_TRADD-N"/>
    <property type="match status" value="1"/>
</dbReference>
<feature type="region of interest" description="Disordered" evidence="1">
    <location>
        <begin position="116"/>
        <end position="147"/>
    </location>
</feature>
<feature type="compositionally biased region" description="Basic residues" evidence="1">
    <location>
        <begin position="349"/>
        <end position="363"/>
    </location>
</feature>
<feature type="compositionally biased region" description="Low complexity" evidence="1">
    <location>
        <begin position="1303"/>
        <end position="1312"/>
    </location>
</feature>
<feature type="region of interest" description="Disordered" evidence="1">
    <location>
        <begin position="328"/>
        <end position="371"/>
    </location>
</feature>
<feature type="region of interest" description="Disordered" evidence="1">
    <location>
        <begin position="614"/>
        <end position="633"/>
    </location>
</feature>
<dbReference type="Proteomes" id="UP000694941">
    <property type="component" value="Unplaced"/>
</dbReference>
<feature type="domain" description="Nuclear receptor coactivator 6 TRADD-N" evidence="2">
    <location>
        <begin position="10"/>
        <end position="117"/>
    </location>
</feature>
<feature type="compositionally biased region" description="Low complexity" evidence="1">
    <location>
        <begin position="120"/>
        <end position="137"/>
    </location>
</feature>
<gene>
    <name evidence="4" type="primary">LOC106472893</name>
</gene>
<dbReference type="RefSeq" id="XP_022257147.1">
    <property type="nucleotide sequence ID" value="XM_022401439.1"/>
</dbReference>
<feature type="compositionally biased region" description="Basic and acidic residues" evidence="1">
    <location>
        <begin position="989"/>
        <end position="999"/>
    </location>
</feature>
<evidence type="ECO:0000256" key="1">
    <source>
        <dbReference type="SAM" id="MobiDB-lite"/>
    </source>
</evidence>
<accession>A0ABM1TMP1</accession>
<protein>
    <submittedName>
        <fullName evidence="4">Uncharacterized protein LOC106472893</fullName>
    </submittedName>
</protein>
<feature type="compositionally biased region" description="Low complexity" evidence="1">
    <location>
        <begin position="480"/>
        <end position="491"/>
    </location>
</feature>
<dbReference type="PANTHER" id="PTHR15690:SF0">
    <property type="entry name" value="NUCLEAR RECEPTOR COACTIVATOR 6"/>
    <property type="match status" value="1"/>
</dbReference>
<sequence length="1944" mass="208004">MERKGQELATTVLTCKGDLRDPTFPYRLRHLVGKLQSLISDKEKPFEVTKVEPWNSVRVTFNIPREAAQRLRQLAERGDHVLKDLGILSVQVEGEQVITLTLAGHYSEPQEVVFHKNSDPHSTQFSSSPSSAFDTSSLEGSPGPSNVEATRKNIVQYLSQQGGMATVAMESSHGTTLSEHSPVGGAASVDLICLQGNTWFKSPNVVAPATSEPIPFFQTSSAGSTRVSPTNQTRTHNSFGPFPFASMTHAMTTKHAVHHHCQGGVTCSPTPSSSTSPPVYQQSYSHPDTMFSNLATHTSTVLPSSSSSASVNVALTSPLLVNLLQNDGQQEQQHPNLLMPPPSVDAKQPPKRKRKSHKLKGKPLNREDFVGEGENKPLELLSYSTSVSSFDHNIGFNAISMPPVSSTSTAFDNFDVLSRNPFDMSLPNIPSVPSIHPEAEGQPQVHTGDLPYCTSAVSSSLYQTSQGISNGIWDSPKTAPEPVSLPSPSSSDGKTKHLINPFTGQLEPMLSDDEEEESTGSLALFPEFEMDMPENGQSERSLSDDGKDNNPYSDTDSGISKSLTDVSQSPESETNIQSTKVTVQTDSVISSSNPGEMLKLRLKLEPKVLCEVKENEKGRTDKDSGYSSQSPHKNDISCISIPFKKTGLTNSSEPRVPPLHISLRGPNAAVVINPKNEEKTRSTTATKEVPLVNVADSLKVEGSSQKSCQFGNKSVTFSGDKKCSVGRSGPSVPSNTDFQIHTSNLKSEYEEYLDARFAETTLSHSQAVRSSIESSLPVSPITSSVLTVSSVKVPFPNLNPSVQIPNEVDKSRLLRAVERLQQPVTDNNIFLSVPLTATGLSGAQAVTSAAFLTVTQPDNHKKPFLIREENLIYEEKSKEFFAKPSTNLPQPTEGNRLSYVTLLQERKKGHKLPFVEKFSCVNSVVPSSSGSVYSQATVSRVMTSSSECNVSSLMTSSHAVAVNQLRETLPDIQESQKASPGKGVKFKSNIKEKQERDPKTIQMLFHTNRSPYLNTLSEGSAERSEQEAHQITNGQQPSSSSSSPISHQDSQLYSPEAKNLGLLPVVTSSSVDHLNGPSNICPMDTHPLVKTSDNAYHNNLRPSYRCVNHVNSSISILNNQEVLGLSFVEVSRNHSSPVARVLTLGSNAGVSPVSKLIEVPSVERMPKASSIGCKSNFPAVTDLPTLVSSRDDMRLHQVSLLQNRDNVNSDHIRCPSSNQASLRPKSLVIGTRNNKPSLLLNDSTGEVNYCFDSQNSDNLSSFVEECDSTVLSEESSMDSVDEGTGRYTLTSQKDVKNDITLSKSPFQSYSSSKETLDREKHVSEKALPGEDGTSHYKDVSLRHVEDVSSKSFEDNSGHSTEKNSIDVLENSLKPGSAMVAPSFGNDKLPTTVCLYDHLTISNNNSITTQKVTSVSSTGKGANLNFISQEPLSTLKSSFPCVHPVEGVTTKPAGVLQPTIFTCSQSSSGCSSTTAKNKKPSFHFTDLRSFERQQTVSSHSNSVCLQPDIETGYKPLEINMNVSSYSYPVCTHSSSPTSDGMELLVFTCSCAHSATVTFTSSSPGTNLKLSTQPSTCFTTATSSSSTSVELLVSSQPCIRSTTVTSSCCTGSELTVSSHPYTTLATATSLSFTEAEQTVSTNPYNILSTVTSISSKGAELTISTNSFSSSATSTSASSTGTKLIFSTQPSTSSAIFTSTSSTKAGLTFSTHPSTSSAIFTSTSTTETKLTFSTHPSTSSAIFTSTSSTEAGLTFSTHPSTSSAIFTSTSSIEAGLTFSTHPSTSSAIFTSTNSIEAGLTFSTHPSTSLAIFTSTSSTGTKLTFSTHPLTSSAIFTSTSSTGTKLTFSTHPSTSSAIFTSTSSTGTKITFSTHPSTSVSTLTSTSSKGTELTFPTHPSTSLATFTSASSTEAGLTFPTHPSTSVSTVTSASSTEAGLTFPTHLSALS</sequence>